<dbReference type="Proteomes" id="UP000434276">
    <property type="component" value="Unassembled WGS sequence"/>
</dbReference>
<name>A0A5S9XRU1_ARATH</name>
<protein>
    <submittedName>
        <fullName evidence="1">Uncharacterized protein</fullName>
    </submittedName>
</protein>
<dbReference type="OrthoDB" id="10593121at2759"/>
<reference evidence="1 2" key="1">
    <citation type="submission" date="2019-12" db="EMBL/GenBank/DDBJ databases">
        <authorList>
            <person name="Jiao W.-B."/>
            <person name="Schneeberger K."/>
        </authorList>
    </citation>
    <scope>NUCLEOTIDE SEQUENCE [LARGE SCALE GENOMIC DNA]</scope>
    <source>
        <strain evidence="2">cv. C24</strain>
    </source>
</reference>
<dbReference type="EMBL" id="CACSHJ010000095">
    <property type="protein sequence ID" value="CAA0393794.1"/>
    <property type="molecule type" value="Genomic_DNA"/>
</dbReference>
<evidence type="ECO:0000313" key="2">
    <source>
        <dbReference type="Proteomes" id="UP000434276"/>
    </source>
</evidence>
<organism evidence="1 2">
    <name type="scientific">Arabidopsis thaliana</name>
    <name type="common">Mouse-ear cress</name>
    <dbReference type="NCBI Taxonomy" id="3702"/>
    <lineage>
        <taxon>Eukaryota</taxon>
        <taxon>Viridiplantae</taxon>
        <taxon>Streptophyta</taxon>
        <taxon>Embryophyta</taxon>
        <taxon>Tracheophyta</taxon>
        <taxon>Spermatophyta</taxon>
        <taxon>Magnoliopsida</taxon>
        <taxon>eudicotyledons</taxon>
        <taxon>Gunneridae</taxon>
        <taxon>Pentapetalae</taxon>
        <taxon>rosids</taxon>
        <taxon>malvids</taxon>
        <taxon>Brassicales</taxon>
        <taxon>Brassicaceae</taxon>
        <taxon>Camelineae</taxon>
        <taxon>Arabidopsis</taxon>
    </lineage>
</organism>
<proteinExistence type="predicted"/>
<accession>A0A5S9XRU1</accession>
<gene>
    <name evidence="1" type="ORF">C24_LOCUS17181</name>
</gene>
<evidence type="ECO:0000313" key="1">
    <source>
        <dbReference type="EMBL" id="CAA0393794.1"/>
    </source>
</evidence>
<sequence length="130" mass="15049">MSEHYSHHPKSSHSGRRRWISSFTTRPPSTICCEKGRTSGTGTFFLSPRKGFRVIEDFSEKDENWRKSFFFFLVNELTFGNKTDLFVSEWAARAARVEKSPISKTFAAHFSSFCRQDLGWEALTNDKIRA</sequence>
<dbReference type="AlphaFoldDB" id="A0A5S9XRU1"/>